<proteinExistence type="predicted"/>
<dbReference type="AlphaFoldDB" id="A0A2K5ARG6"/>
<reference evidence="2" key="1">
    <citation type="submission" date="2018-01" db="EMBL/GenBank/DDBJ databases">
        <authorList>
            <person name="Kerou L M."/>
        </authorList>
    </citation>
    <scope>NUCLEOTIDE SEQUENCE [LARGE SCALE GENOMIC DNA]</scope>
    <source>
        <strain evidence="2">SCU2</strain>
    </source>
</reference>
<dbReference type="EMBL" id="LT981265">
    <property type="protein sequence ID" value="SPC34243.1"/>
    <property type="molecule type" value="Genomic_DNA"/>
</dbReference>
<keyword evidence="2" id="KW-1185">Reference proteome</keyword>
<accession>A0A2K5ARG6</accession>
<dbReference type="Proteomes" id="UP000236248">
    <property type="component" value="Chromosome NCAV"/>
</dbReference>
<sequence length="38" mass="4226">MVEDSVIIQYAFNPTIVRFKLRATGSTTLTANKLSILL</sequence>
<dbReference type="KEGG" id="ncv:NCAV_1066"/>
<evidence type="ECO:0000313" key="2">
    <source>
        <dbReference type="Proteomes" id="UP000236248"/>
    </source>
</evidence>
<gene>
    <name evidence="1" type="ORF">NCAV_1066</name>
</gene>
<organism evidence="1 2">
    <name type="scientific">Candidatus Nitrosocaldus cavascurensis</name>
    <dbReference type="NCBI Taxonomy" id="2058097"/>
    <lineage>
        <taxon>Archaea</taxon>
        <taxon>Nitrososphaerota</taxon>
        <taxon>Nitrososphaeria</taxon>
        <taxon>Candidatus Nitrosocaldales</taxon>
        <taxon>Candidatus Nitrosocaldaceae</taxon>
        <taxon>Candidatus Nitrosocaldus</taxon>
    </lineage>
</organism>
<protein>
    <submittedName>
        <fullName evidence="1">Uncharacterized protein</fullName>
    </submittedName>
</protein>
<name>A0A2K5ARG6_9ARCH</name>
<evidence type="ECO:0000313" key="1">
    <source>
        <dbReference type="EMBL" id="SPC34243.1"/>
    </source>
</evidence>